<dbReference type="SUPFAM" id="SSF52058">
    <property type="entry name" value="L domain-like"/>
    <property type="match status" value="1"/>
</dbReference>
<protein>
    <recommendedName>
        <fullName evidence="1">R13L1/DRL21-like LRR repeat region domain-containing protein</fullName>
    </recommendedName>
</protein>
<gene>
    <name evidence="2" type="ORF">HU200_019869</name>
</gene>
<keyword evidence="3" id="KW-1185">Reference proteome</keyword>
<reference evidence="2" key="1">
    <citation type="submission" date="2020-07" db="EMBL/GenBank/DDBJ databases">
        <title>Genome sequence and genetic diversity analysis of an under-domesticated orphan crop, white fonio (Digitaria exilis).</title>
        <authorList>
            <person name="Bennetzen J.L."/>
            <person name="Chen S."/>
            <person name="Ma X."/>
            <person name="Wang X."/>
            <person name="Yssel A.E.J."/>
            <person name="Chaluvadi S.R."/>
            <person name="Johnson M."/>
            <person name="Gangashetty P."/>
            <person name="Hamidou F."/>
            <person name="Sanogo M.D."/>
            <person name="Zwaenepoel A."/>
            <person name="Wallace J."/>
            <person name="Van De Peer Y."/>
            <person name="Van Deynze A."/>
        </authorList>
    </citation>
    <scope>NUCLEOTIDE SEQUENCE</scope>
    <source>
        <tissue evidence="2">Leaves</tissue>
    </source>
</reference>
<dbReference type="Proteomes" id="UP000636709">
    <property type="component" value="Unassembled WGS sequence"/>
</dbReference>
<dbReference type="InterPro" id="IPR056789">
    <property type="entry name" value="LRR_R13L1-DRL21"/>
</dbReference>
<dbReference type="PANTHER" id="PTHR47186:SF3">
    <property type="entry name" value="OS09G0267800 PROTEIN"/>
    <property type="match status" value="1"/>
</dbReference>
<accession>A0A835F290</accession>
<evidence type="ECO:0000259" key="1">
    <source>
        <dbReference type="Pfam" id="PF25019"/>
    </source>
</evidence>
<evidence type="ECO:0000313" key="2">
    <source>
        <dbReference type="EMBL" id="KAF8726129.1"/>
    </source>
</evidence>
<comment type="caution">
    <text evidence="2">The sequence shown here is derived from an EMBL/GenBank/DDBJ whole genome shotgun (WGS) entry which is preliminary data.</text>
</comment>
<dbReference type="EMBL" id="JACEFO010001652">
    <property type="protein sequence ID" value="KAF8726129.1"/>
    <property type="molecule type" value="Genomic_DNA"/>
</dbReference>
<proteinExistence type="predicted"/>
<feature type="domain" description="R13L1/DRL21-like LRR repeat region" evidence="1">
    <location>
        <begin position="46"/>
        <end position="94"/>
    </location>
</feature>
<dbReference type="Pfam" id="PF25019">
    <property type="entry name" value="LRR_R13L1-DRL21"/>
    <property type="match status" value="1"/>
</dbReference>
<sequence length="153" mass="17408">MYFGNIDRLRYVNYGARRLGEFPIGRLTSLQELCNYRIQGSKGNKISAIKNLRTLRELQVFGLENVESLEEADNAKLSEKQYLNSLSLMWSAQLESAPRFDEMGHLRELNISNCPKLRVSGAGKLRSLRDLPSSLKWLHVMRDVCCLVDGGTD</sequence>
<evidence type="ECO:0000313" key="3">
    <source>
        <dbReference type="Proteomes" id="UP000636709"/>
    </source>
</evidence>
<name>A0A835F290_9POAL</name>
<organism evidence="2 3">
    <name type="scientific">Digitaria exilis</name>
    <dbReference type="NCBI Taxonomy" id="1010633"/>
    <lineage>
        <taxon>Eukaryota</taxon>
        <taxon>Viridiplantae</taxon>
        <taxon>Streptophyta</taxon>
        <taxon>Embryophyta</taxon>
        <taxon>Tracheophyta</taxon>
        <taxon>Spermatophyta</taxon>
        <taxon>Magnoliopsida</taxon>
        <taxon>Liliopsida</taxon>
        <taxon>Poales</taxon>
        <taxon>Poaceae</taxon>
        <taxon>PACMAD clade</taxon>
        <taxon>Panicoideae</taxon>
        <taxon>Panicodae</taxon>
        <taxon>Paniceae</taxon>
        <taxon>Anthephorinae</taxon>
        <taxon>Digitaria</taxon>
    </lineage>
</organism>
<dbReference type="OrthoDB" id="754054at2759"/>
<dbReference type="PANTHER" id="PTHR47186">
    <property type="entry name" value="LEUCINE-RICH REPEAT-CONTAINING PROTEIN 57"/>
    <property type="match status" value="1"/>
</dbReference>
<dbReference type="InterPro" id="IPR032675">
    <property type="entry name" value="LRR_dom_sf"/>
</dbReference>
<dbReference type="AlphaFoldDB" id="A0A835F290"/>
<dbReference type="Gene3D" id="3.80.10.10">
    <property type="entry name" value="Ribonuclease Inhibitor"/>
    <property type="match status" value="1"/>
</dbReference>